<dbReference type="Pfam" id="PF24900">
    <property type="entry name" value="TRASH_ZMYM4"/>
    <property type="match status" value="1"/>
</dbReference>
<dbReference type="InterPro" id="IPR010507">
    <property type="entry name" value="Znf_MYM"/>
</dbReference>
<keyword evidence="2" id="KW-0597">Phosphoprotein</keyword>
<feature type="domain" description="TRASH" evidence="9">
    <location>
        <begin position="777"/>
        <end position="813"/>
    </location>
</feature>
<keyword evidence="4" id="KW-0677">Repeat</keyword>
<feature type="region of interest" description="Disordered" evidence="8">
    <location>
        <begin position="202"/>
        <end position="279"/>
    </location>
</feature>
<feature type="domain" description="TRASH" evidence="9">
    <location>
        <begin position="915"/>
        <end position="950"/>
    </location>
</feature>
<gene>
    <name evidence="10" type="ORF">COCON_G00133800</name>
</gene>
<feature type="domain" description="TRASH" evidence="9">
    <location>
        <begin position="962"/>
        <end position="997"/>
    </location>
</feature>
<reference evidence="10" key="1">
    <citation type="journal article" date="2023" name="Science">
        <title>Genome structures resolve the early diversification of teleost fishes.</title>
        <authorList>
            <person name="Parey E."/>
            <person name="Louis A."/>
            <person name="Montfort J."/>
            <person name="Bouchez O."/>
            <person name="Roques C."/>
            <person name="Iampietro C."/>
            <person name="Lluch J."/>
            <person name="Castinel A."/>
            <person name="Donnadieu C."/>
            <person name="Desvignes T."/>
            <person name="Floi Bucao C."/>
            <person name="Jouanno E."/>
            <person name="Wen M."/>
            <person name="Mejri S."/>
            <person name="Dirks R."/>
            <person name="Jansen H."/>
            <person name="Henkel C."/>
            <person name="Chen W.J."/>
            <person name="Zahm M."/>
            <person name="Cabau C."/>
            <person name="Klopp C."/>
            <person name="Thompson A.W."/>
            <person name="Robinson-Rechavi M."/>
            <person name="Braasch I."/>
            <person name="Lecointre G."/>
            <person name="Bobe J."/>
            <person name="Postlethwait J.H."/>
            <person name="Berthelot C."/>
            <person name="Roest Crollius H."/>
            <person name="Guiguen Y."/>
        </authorList>
    </citation>
    <scope>NUCLEOTIDE SEQUENCE</scope>
    <source>
        <strain evidence="10">Concon-B</strain>
    </source>
</reference>
<keyword evidence="1" id="KW-1017">Isopeptide bond</keyword>
<dbReference type="Pfam" id="PF25561">
    <property type="entry name" value="QRICH1"/>
    <property type="match status" value="1"/>
</dbReference>
<feature type="compositionally biased region" description="Basic residues" evidence="8">
    <location>
        <begin position="1341"/>
        <end position="1361"/>
    </location>
</feature>
<feature type="region of interest" description="Disordered" evidence="8">
    <location>
        <begin position="1247"/>
        <end position="1377"/>
    </location>
</feature>
<dbReference type="Proteomes" id="UP001152803">
    <property type="component" value="Unassembled WGS sequence"/>
</dbReference>
<keyword evidence="11" id="KW-1185">Reference proteome</keyword>
<accession>A0A9Q1HVR2</accession>
<feature type="region of interest" description="Disordered" evidence="8">
    <location>
        <begin position="1583"/>
        <end position="1607"/>
    </location>
</feature>
<proteinExistence type="predicted"/>
<dbReference type="InterPro" id="IPR051284">
    <property type="entry name" value="ZnF_MYMT-QRICH1"/>
</dbReference>
<feature type="domain" description="TRASH" evidence="9">
    <location>
        <begin position="873"/>
        <end position="909"/>
    </location>
</feature>
<dbReference type="SUPFAM" id="SSF57716">
    <property type="entry name" value="Glucocorticoid receptor-like (DNA-binding domain)"/>
    <property type="match status" value="1"/>
</dbReference>
<feature type="compositionally biased region" description="Polar residues" evidence="8">
    <location>
        <begin position="1273"/>
        <end position="1287"/>
    </location>
</feature>
<evidence type="ECO:0000256" key="2">
    <source>
        <dbReference type="ARBA" id="ARBA00022553"/>
    </source>
</evidence>
<feature type="domain" description="TRASH" evidence="9">
    <location>
        <begin position="624"/>
        <end position="659"/>
    </location>
</feature>
<evidence type="ECO:0000256" key="1">
    <source>
        <dbReference type="ARBA" id="ARBA00022499"/>
    </source>
</evidence>
<evidence type="ECO:0000259" key="9">
    <source>
        <dbReference type="SMART" id="SM00746"/>
    </source>
</evidence>
<evidence type="ECO:0000256" key="4">
    <source>
        <dbReference type="ARBA" id="ARBA00022737"/>
    </source>
</evidence>
<feature type="compositionally biased region" description="Basic and acidic residues" evidence="8">
    <location>
        <begin position="7"/>
        <end position="18"/>
    </location>
</feature>
<evidence type="ECO:0000256" key="6">
    <source>
        <dbReference type="ARBA" id="ARBA00022833"/>
    </source>
</evidence>
<sequence>MATRQASVEKKRASAKDRLAKHRAATYSDPELLEEYRRKERERYRKRKENGKLKTTQDLTSRQHERKKKQWRKNSAKYYRKKKQEQALLDLTPDSSLTSTKPGVINSREVSCVCGENCKCFSPMCHVLSEGGEEEPNSTEATIEVGQWVLVEYDGDLFPGTVTQLVAETLDTPVGPTQEVADVEMQSADCEEDVKPMVLNPALSPEASSKTGVGAGQDKAEEAEDAEDVAITGCISEPLVGDVGAGSEEDSRAQKEMDSGNRPVTSPHAVPPSVPTSSEEVGGAALKHATEAKEGLGAGEELAQVPMVKVIEEECRMDTFPSNALDTQMHMQADEEIQSEEVLTSKWMDGEKDHVSSMDSALRPGEAEQQSMDVEEACVMSESTDCSKMDGAGPSLDRQPQSSPFPSTLPINNGMRPQETEMNARGQLTDEPCQDIETRASGRVSVSPPVKIKDEPVDEEYDRALVPQRPPGAIKDEPDTTEEFGLQHKTPEELKISAVFSVGGNVAPTAPSSAAQPVKGAAAPSKTKVLLKGQTAYQRKGSSQLFCSTICLTSYTLPTIKSVLKKSCHYCQKDIEHPKDVIIAPVDMAGTVKDFCSQSCLSSFDFKRKTAVSTLSSEGVTIKCSVCNNMAVIRHEVNYQGTVHKLCSDSCFTRFRFSNNLTMNCCENCGGYCYSGHGMCHMLQIEGANKKLCSPSCVTAYKMKSVKVTPCAMCRTLRSSAEMVEHVTSHGKTELFCHSSCVTAHKVQTTSSSARPPAHTSHRLPGLCVTAGTVLPCNQCKVAAVPQFHLAMSDGTMRNFCSYACVISFQTAFNKATSPSQLSVIPSSAVPTAAAVTQPAVTTTASSDSPVTSASPAPVPAQPIVRGQIRLTCKHCYRLFASKPELFEFKGQMVQFCGKTCSEEFKKVNVVMARCEYCKIDKVVKEVRKINKQDCSFCSEGCKLLYKHDLAKRWGNNHCRNCAYCSNTSPRLVQNHFGGKLEEFCGDQCMSHYTVLFCQMSKCDACKRQGKLIESLWWLGAMKHFCNLHCLLQFCSQQSSYSPWAKALPSATAPQGSATPASISQSLLALRPKEATPVIANVVSLASAPTGQPTVYANTALQGAVPVTPAKVIEHASTQTDALKLPPAPPVRVLKNKALLCKPMSQNKGTICKPHTQSTETQTEENFPRVMVLPVPVPIFIPVPMHLYSQYTPSALGLPIPVPVPMFLPTTLDSAERIVETIQEIKNKIPSDPYEADLILMADLLAEEEEEKEKPPSHGDQGSSYSGDLESEAVSTPHSCENDTTPSSHKHGRTSEQDVAPAPAPPSPPPQLDLEADFPIELSDQSTAPAEESETTLPSRPRARRRARDGFPPRKRGRKRSGPGPGPAAQPQDAAPPAAGLRLHHRYGVNAWKHWVQWRSAQPHVENPRFGMRPVVLKEDMLQCSTAELSYGLCRFISEVRRPNGEPYTPDSIFYLCLGIQQHLFENSRLENIFTDVYYGKFISEITKLLKEWKPTILPSGYLCSRVEEEYLWECKQLGAYSPIVLLNTLLFFSTKLYRLKTVAQHHRLSFAHVMRCTKTLNDNSKVSFLRFYPPAAKEPTDTAEKVVVPAKRKKEDDPEEDVLEMPENKENPLRCPVRLYEFYLSKCSDSVKQRTDLFYLQPERSCVPNSPMWYSSVPLEDNAMETMLTRILTVREVHLEVESSQTPSSDAETSE</sequence>
<evidence type="ECO:0000256" key="8">
    <source>
        <dbReference type="SAM" id="MobiDB-lite"/>
    </source>
</evidence>
<dbReference type="OrthoDB" id="10025028at2759"/>
<feature type="compositionally biased region" description="Basic and acidic residues" evidence="8">
    <location>
        <begin position="249"/>
        <end position="259"/>
    </location>
</feature>
<name>A0A9Q1HVR2_CONCO</name>
<protein>
    <recommendedName>
        <fullName evidence="9">TRASH domain-containing protein</fullName>
    </recommendedName>
</protein>
<feature type="domain" description="TRASH" evidence="9">
    <location>
        <begin position="522"/>
        <end position="559"/>
    </location>
</feature>
<organism evidence="10 11">
    <name type="scientific">Conger conger</name>
    <name type="common">Conger eel</name>
    <name type="synonym">Muraena conger</name>
    <dbReference type="NCBI Taxonomy" id="82655"/>
    <lineage>
        <taxon>Eukaryota</taxon>
        <taxon>Metazoa</taxon>
        <taxon>Chordata</taxon>
        <taxon>Craniata</taxon>
        <taxon>Vertebrata</taxon>
        <taxon>Euteleostomi</taxon>
        <taxon>Actinopterygii</taxon>
        <taxon>Neopterygii</taxon>
        <taxon>Teleostei</taxon>
        <taxon>Anguilliformes</taxon>
        <taxon>Congridae</taxon>
        <taxon>Conger</taxon>
    </lineage>
</organism>
<comment type="caution">
    <text evidence="10">The sequence shown here is derived from an EMBL/GenBank/DDBJ whole genome shotgun (WGS) entry which is preliminary data.</text>
</comment>
<feature type="domain" description="TRASH" evidence="9">
    <location>
        <begin position="568"/>
        <end position="608"/>
    </location>
</feature>
<feature type="region of interest" description="Disordered" evidence="8">
    <location>
        <begin position="1"/>
        <end position="26"/>
    </location>
</feature>
<evidence type="ECO:0000256" key="7">
    <source>
        <dbReference type="ARBA" id="ARBA00022843"/>
    </source>
</evidence>
<dbReference type="PANTHER" id="PTHR45736">
    <property type="entry name" value="ZINC FINGER MYM-TYPE PROTEIN"/>
    <property type="match status" value="1"/>
</dbReference>
<keyword evidence="5" id="KW-0863">Zinc-finger</keyword>
<keyword evidence="3" id="KW-0479">Metal-binding</keyword>
<feature type="compositionally biased region" description="Basic residues" evidence="8">
    <location>
        <begin position="64"/>
        <end position="76"/>
    </location>
</feature>
<dbReference type="SMART" id="SM00746">
    <property type="entry name" value="TRASH"/>
    <property type="match status" value="10"/>
</dbReference>
<dbReference type="EMBL" id="JAFJMO010000009">
    <property type="protein sequence ID" value="KAJ8268208.1"/>
    <property type="molecule type" value="Genomic_DNA"/>
</dbReference>
<feature type="compositionally biased region" description="Polar residues" evidence="8">
    <location>
        <begin position="398"/>
        <end position="411"/>
    </location>
</feature>
<keyword evidence="7" id="KW-0832">Ubl conjugation</keyword>
<feature type="domain" description="TRASH" evidence="9">
    <location>
        <begin position="666"/>
        <end position="705"/>
    </location>
</feature>
<evidence type="ECO:0000313" key="11">
    <source>
        <dbReference type="Proteomes" id="UP001152803"/>
    </source>
</evidence>
<evidence type="ECO:0000256" key="5">
    <source>
        <dbReference type="ARBA" id="ARBA00022771"/>
    </source>
</evidence>
<dbReference type="InterPro" id="IPR057926">
    <property type="entry name" value="QRICH1_dom"/>
</dbReference>
<keyword evidence="6" id="KW-0862">Zinc</keyword>
<dbReference type="Pfam" id="PF06467">
    <property type="entry name" value="zf-FCS"/>
    <property type="match status" value="3"/>
</dbReference>
<dbReference type="InterPro" id="IPR011017">
    <property type="entry name" value="TRASH_dom"/>
</dbReference>
<feature type="region of interest" description="Disordered" evidence="8">
    <location>
        <begin position="380"/>
        <end position="417"/>
    </location>
</feature>
<dbReference type="PANTHER" id="PTHR45736:SF5">
    <property type="entry name" value="ZINC FINGER MYM-TYPE PROTEIN 4"/>
    <property type="match status" value="1"/>
</dbReference>
<feature type="compositionally biased region" description="Low complexity" evidence="8">
    <location>
        <begin position="1367"/>
        <end position="1377"/>
    </location>
</feature>
<evidence type="ECO:0000313" key="10">
    <source>
        <dbReference type="EMBL" id="KAJ8268208.1"/>
    </source>
</evidence>
<dbReference type="InterPro" id="IPR021893">
    <property type="entry name" value="ZMYM2-like_C"/>
</dbReference>
<evidence type="ECO:0000256" key="3">
    <source>
        <dbReference type="ARBA" id="ARBA00022723"/>
    </source>
</evidence>
<feature type="domain" description="TRASH" evidence="9">
    <location>
        <begin position="711"/>
        <end position="749"/>
    </location>
</feature>
<feature type="domain" description="TRASH" evidence="9">
    <location>
        <begin position="1003"/>
        <end position="1038"/>
    </location>
</feature>
<feature type="region of interest" description="Disordered" evidence="8">
    <location>
        <begin position="42"/>
        <end position="76"/>
    </location>
</feature>
<dbReference type="GO" id="GO:0008270">
    <property type="term" value="F:zinc ion binding"/>
    <property type="evidence" value="ECO:0007669"/>
    <property type="project" value="UniProtKB-KW"/>
</dbReference>
<dbReference type="Pfam" id="PF12012">
    <property type="entry name" value="DUF3504"/>
    <property type="match status" value="1"/>
</dbReference>
<feature type="compositionally biased region" description="Pro residues" evidence="8">
    <location>
        <begin position="1302"/>
        <end position="1311"/>
    </location>
</feature>